<dbReference type="AlphaFoldDB" id="A0A4Y7KTY4"/>
<dbReference type="GO" id="GO:0005524">
    <property type="term" value="F:ATP binding"/>
    <property type="evidence" value="ECO:0007669"/>
    <property type="project" value="UniProtKB-UniRule"/>
</dbReference>
<evidence type="ECO:0000256" key="8">
    <source>
        <dbReference type="ARBA" id="ARBA00022741"/>
    </source>
</evidence>
<dbReference type="SMART" id="SM00181">
    <property type="entry name" value="EGF"/>
    <property type="match status" value="2"/>
</dbReference>
<name>A0A4Y7KTY4_PAPSO</name>
<keyword evidence="11 18" id="KW-1133">Transmembrane helix</keyword>
<dbReference type="PROSITE" id="PS00108">
    <property type="entry name" value="PROTEIN_KINASE_ST"/>
    <property type="match status" value="1"/>
</dbReference>
<dbReference type="InterPro" id="IPR009030">
    <property type="entry name" value="Growth_fac_rcpt_cys_sf"/>
</dbReference>
<dbReference type="PANTHER" id="PTHR27005:SF492">
    <property type="entry name" value="LOW QUALITY PROTEIN: WALL-ASSOCIATED RECEPTOR KINASE-LIKE 1"/>
    <property type="match status" value="1"/>
</dbReference>
<feature type="domain" description="EGF-like" evidence="21">
    <location>
        <begin position="304"/>
        <end position="338"/>
    </location>
</feature>
<accession>A0A4Y7KTY4</accession>
<evidence type="ECO:0000256" key="13">
    <source>
        <dbReference type="ARBA" id="ARBA00023157"/>
    </source>
</evidence>
<evidence type="ECO:0000256" key="10">
    <source>
        <dbReference type="ARBA" id="ARBA00022840"/>
    </source>
</evidence>
<dbReference type="PROSITE" id="PS00010">
    <property type="entry name" value="ASX_HYDROXYL"/>
    <property type="match status" value="1"/>
</dbReference>
<keyword evidence="14" id="KW-0325">Glycoprotein</keyword>
<evidence type="ECO:0000259" key="21">
    <source>
        <dbReference type="PROSITE" id="PS50026"/>
    </source>
</evidence>
<keyword evidence="12 18" id="KW-0472">Membrane</keyword>
<dbReference type="SUPFAM" id="SSF57184">
    <property type="entry name" value="Growth factor receptor domain"/>
    <property type="match status" value="1"/>
</dbReference>
<dbReference type="GO" id="GO:0007166">
    <property type="term" value="P:cell surface receptor signaling pathway"/>
    <property type="evidence" value="ECO:0007669"/>
    <property type="project" value="InterPro"/>
</dbReference>
<dbReference type="InterPro" id="IPR025287">
    <property type="entry name" value="WAK_GUB"/>
</dbReference>
<evidence type="ECO:0000256" key="7">
    <source>
        <dbReference type="ARBA" id="ARBA00022737"/>
    </source>
</evidence>
<evidence type="ECO:0000256" key="3">
    <source>
        <dbReference type="ARBA" id="ARBA00022536"/>
    </source>
</evidence>
<dbReference type="Pfam" id="PF07645">
    <property type="entry name" value="EGF_CA"/>
    <property type="match status" value="1"/>
</dbReference>
<sequence length="774" mass="85565">MFIHRIVLIHLCFYLFLATHLDAFGEIKPGCPEKCGNVTIPYPFGISNEGKGGGCSIPGVGYGYDVNCDSSYDPPKPFIGTGNFEILSISETEIRVSNTNHSIAKVCYNIRGDVVRNDSIINTSVQRTSFTFSDRKNRFFLIGCNSVAANKGFDQENRDYSSKCISLCESRGKVAEGSCSGSGCCQSTIPKGIKSFETRVSGSDNPNITNFLSFSPCSYAFVGEYEKFNFSASDLLAVPEDKAIPIVVDWAIGNKTCEESQRDLTTYACHGNSHCNNSDNSPGYRCTCFDGYKGNPYFSPGCIDINECEDEKNNPCEGKCINTNGSFNCICPAGTQGDGKKDGRGCIRRVPIIQVTLGIGLGLLFLIITSSWVYLVIRKRKLIEMERKLIEMKERFFQQNGGLILQQQLSSNEDGAENSKIFTAEELKLATNNYDDSLIVGRGGYGIVYKGSLSDNRIVAIKKSKIVDQNQIEQFINELVILTQVNHRNVVKLLGCCLETEVPMLVYEYISNGTLFERIHPSRGEPSISWASRLRIAVETAGALAYLHSAASVPIIHRDIKSTNILLDENYIAKVADFGASRLIPLDQTELSTQVLGTLGYLDPEYFDTSQLTEKSDVYSFGVVLVELLTAEMPISKARSSKQVSLAPYFISSMQENKLFQLLDARVRNEGTPKQVIAVAEFAKRCLSLKGEDRPTMRQVTTELERLREAENEAWSLPPNTEHKSSLQFEPTDLYSVPVTGSATGESGQYSLYTTDSGQYTSNTDNTVQMSMPR</sequence>
<dbReference type="CDD" id="cd14066">
    <property type="entry name" value="STKc_IRAK"/>
    <property type="match status" value="1"/>
</dbReference>
<dbReference type="InterPro" id="IPR001881">
    <property type="entry name" value="EGF-like_Ca-bd_dom"/>
</dbReference>
<keyword evidence="5 18" id="KW-0812">Transmembrane</keyword>
<feature type="domain" description="Protein kinase" evidence="20">
    <location>
        <begin position="434"/>
        <end position="707"/>
    </location>
</feature>
<evidence type="ECO:0000256" key="4">
    <source>
        <dbReference type="ARBA" id="ARBA00022679"/>
    </source>
</evidence>
<dbReference type="Gramene" id="RZC75830">
    <property type="protein sequence ID" value="RZC75830"/>
    <property type="gene ID" value="C5167_001146"/>
</dbReference>
<evidence type="ECO:0000259" key="20">
    <source>
        <dbReference type="PROSITE" id="PS50011"/>
    </source>
</evidence>
<keyword evidence="10 16" id="KW-0067">ATP-binding</keyword>
<dbReference type="Gene3D" id="1.10.510.10">
    <property type="entry name" value="Transferase(Phosphotransferase) domain 1"/>
    <property type="match status" value="1"/>
</dbReference>
<dbReference type="PROSITE" id="PS50011">
    <property type="entry name" value="PROTEIN_KINASE_DOM"/>
    <property type="match status" value="1"/>
</dbReference>
<dbReference type="FunFam" id="1.10.510.10:FF:000084">
    <property type="entry name" value="Wall-associated receptor kinase 2"/>
    <property type="match status" value="1"/>
</dbReference>
<dbReference type="InterPro" id="IPR017441">
    <property type="entry name" value="Protein_kinase_ATP_BS"/>
</dbReference>
<keyword evidence="4" id="KW-0808">Transferase</keyword>
<dbReference type="InterPro" id="IPR049883">
    <property type="entry name" value="NOTCH1_EGF-like"/>
</dbReference>
<evidence type="ECO:0000256" key="15">
    <source>
        <dbReference type="PROSITE-ProRule" id="PRU00076"/>
    </source>
</evidence>
<feature type="region of interest" description="Disordered" evidence="17">
    <location>
        <begin position="745"/>
        <end position="774"/>
    </location>
</feature>
<keyword evidence="6 19" id="KW-0732">Signal</keyword>
<dbReference type="InterPro" id="IPR001245">
    <property type="entry name" value="Ser-Thr/Tyr_kinase_cat_dom"/>
</dbReference>
<dbReference type="InterPro" id="IPR000742">
    <property type="entry name" value="EGF"/>
</dbReference>
<feature type="transmembrane region" description="Helical" evidence="18">
    <location>
        <begin position="355"/>
        <end position="377"/>
    </location>
</feature>
<evidence type="ECO:0000256" key="11">
    <source>
        <dbReference type="ARBA" id="ARBA00022989"/>
    </source>
</evidence>
<evidence type="ECO:0000256" key="14">
    <source>
        <dbReference type="ARBA" id="ARBA00023180"/>
    </source>
</evidence>
<dbReference type="InterPro" id="IPR018097">
    <property type="entry name" value="EGF_Ca-bd_CS"/>
</dbReference>
<evidence type="ECO:0000256" key="19">
    <source>
        <dbReference type="SAM" id="SignalP"/>
    </source>
</evidence>
<keyword evidence="23" id="KW-1185">Reference proteome</keyword>
<evidence type="ECO:0000256" key="6">
    <source>
        <dbReference type="ARBA" id="ARBA00022729"/>
    </source>
</evidence>
<evidence type="ECO:0000256" key="9">
    <source>
        <dbReference type="ARBA" id="ARBA00022777"/>
    </source>
</evidence>
<dbReference type="GO" id="GO:0005886">
    <property type="term" value="C:plasma membrane"/>
    <property type="evidence" value="ECO:0007669"/>
    <property type="project" value="TreeGrafter"/>
</dbReference>
<evidence type="ECO:0000256" key="18">
    <source>
        <dbReference type="SAM" id="Phobius"/>
    </source>
</evidence>
<evidence type="ECO:0000256" key="1">
    <source>
        <dbReference type="ARBA" id="ARBA00004479"/>
    </source>
</evidence>
<evidence type="ECO:0008006" key="24">
    <source>
        <dbReference type="Google" id="ProtNLM"/>
    </source>
</evidence>
<feature type="binding site" evidence="16">
    <location>
        <position position="463"/>
    </location>
    <ligand>
        <name>ATP</name>
        <dbReference type="ChEBI" id="CHEBI:30616"/>
    </ligand>
</feature>
<gene>
    <name evidence="22" type="ORF">C5167_001146</name>
</gene>
<dbReference type="EMBL" id="CM010723">
    <property type="protein sequence ID" value="RZC75830.1"/>
    <property type="molecule type" value="Genomic_DNA"/>
</dbReference>
<dbReference type="PANTHER" id="PTHR27005">
    <property type="entry name" value="WALL-ASSOCIATED RECEPTOR KINASE-LIKE 21"/>
    <property type="match status" value="1"/>
</dbReference>
<protein>
    <recommendedName>
        <fullName evidence="24">Protein kinase domain-containing protein</fullName>
    </recommendedName>
</protein>
<dbReference type="Gene3D" id="2.10.25.10">
    <property type="entry name" value="Laminin"/>
    <property type="match status" value="1"/>
</dbReference>
<evidence type="ECO:0000313" key="23">
    <source>
        <dbReference type="Proteomes" id="UP000316621"/>
    </source>
</evidence>
<evidence type="ECO:0000256" key="12">
    <source>
        <dbReference type="ARBA" id="ARBA00023136"/>
    </source>
</evidence>
<comment type="subcellular location">
    <subcellularLocation>
        <location evidence="1">Membrane</location>
        <topology evidence="1">Single-pass type I membrane protein</topology>
    </subcellularLocation>
</comment>
<dbReference type="SMART" id="SM00220">
    <property type="entry name" value="S_TKc"/>
    <property type="match status" value="1"/>
</dbReference>
<evidence type="ECO:0000313" key="22">
    <source>
        <dbReference type="EMBL" id="RZC75830.1"/>
    </source>
</evidence>
<reference evidence="22 23" key="1">
    <citation type="journal article" date="2018" name="Science">
        <title>The opium poppy genome and morphinan production.</title>
        <authorList>
            <person name="Guo L."/>
            <person name="Winzer T."/>
            <person name="Yang X."/>
            <person name="Li Y."/>
            <person name="Ning Z."/>
            <person name="He Z."/>
            <person name="Teodor R."/>
            <person name="Lu Y."/>
            <person name="Bowser T.A."/>
            <person name="Graham I.A."/>
            <person name="Ye K."/>
        </authorList>
    </citation>
    <scope>NUCLEOTIDE SEQUENCE [LARGE SCALE GENOMIC DNA]</scope>
    <source>
        <strain evidence="23">cv. HN1</strain>
        <tissue evidence="22">Leaves</tissue>
    </source>
</reference>
<evidence type="ECO:0000256" key="16">
    <source>
        <dbReference type="PROSITE-ProRule" id="PRU10141"/>
    </source>
</evidence>
<keyword evidence="9" id="KW-0418">Kinase</keyword>
<keyword evidence="2" id="KW-0723">Serine/threonine-protein kinase</keyword>
<dbReference type="Gene3D" id="3.30.200.20">
    <property type="entry name" value="Phosphorylase Kinase, domain 1"/>
    <property type="match status" value="1"/>
</dbReference>
<dbReference type="GO" id="GO:0004674">
    <property type="term" value="F:protein serine/threonine kinase activity"/>
    <property type="evidence" value="ECO:0007669"/>
    <property type="project" value="UniProtKB-KW"/>
</dbReference>
<dbReference type="GO" id="GO:0005509">
    <property type="term" value="F:calcium ion binding"/>
    <property type="evidence" value="ECO:0007669"/>
    <property type="project" value="InterPro"/>
</dbReference>
<dbReference type="PROSITE" id="PS50026">
    <property type="entry name" value="EGF_3"/>
    <property type="match status" value="2"/>
</dbReference>
<evidence type="ECO:0000256" key="17">
    <source>
        <dbReference type="SAM" id="MobiDB-lite"/>
    </source>
</evidence>
<comment type="caution">
    <text evidence="15">Lacks conserved residue(s) required for the propagation of feature annotation.</text>
</comment>
<organism evidence="22 23">
    <name type="scientific">Papaver somniferum</name>
    <name type="common">Opium poppy</name>
    <dbReference type="NCBI Taxonomy" id="3469"/>
    <lineage>
        <taxon>Eukaryota</taxon>
        <taxon>Viridiplantae</taxon>
        <taxon>Streptophyta</taxon>
        <taxon>Embryophyta</taxon>
        <taxon>Tracheophyta</taxon>
        <taxon>Spermatophyta</taxon>
        <taxon>Magnoliopsida</taxon>
        <taxon>Ranunculales</taxon>
        <taxon>Papaveraceae</taxon>
        <taxon>Papaveroideae</taxon>
        <taxon>Papaver</taxon>
    </lineage>
</organism>
<dbReference type="CDD" id="cd00054">
    <property type="entry name" value="EGF_CA"/>
    <property type="match status" value="1"/>
</dbReference>
<feature type="chain" id="PRO_5021424342" description="Protein kinase domain-containing protein" evidence="19">
    <location>
        <begin position="19"/>
        <end position="774"/>
    </location>
</feature>
<dbReference type="PROSITE" id="PS01187">
    <property type="entry name" value="EGF_CA"/>
    <property type="match status" value="1"/>
</dbReference>
<dbReference type="Pfam" id="PF13947">
    <property type="entry name" value="GUB_WAK_bind"/>
    <property type="match status" value="1"/>
</dbReference>
<keyword evidence="3 15" id="KW-0245">EGF-like domain</keyword>
<feature type="disulfide bond" evidence="15">
    <location>
        <begin position="269"/>
        <end position="286"/>
    </location>
</feature>
<dbReference type="Proteomes" id="UP000316621">
    <property type="component" value="Chromosome 9"/>
</dbReference>
<proteinExistence type="predicted"/>
<dbReference type="InterPro" id="IPR011009">
    <property type="entry name" value="Kinase-like_dom_sf"/>
</dbReference>
<dbReference type="FunFam" id="3.30.200.20:FF:000043">
    <property type="entry name" value="Wall-associated receptor kinase 2"/>
    <property type="match status" value="1"/>
</dbReference>
<evidence type="ECO:0000256" key="2">
    <source>
        <dbReference type="ARBA" id="ARBA00022527"/>
    </source>
</evidence>
<keyword evidence="13 15" id="KW-1015">Disulfide bond</keyword>
<dbReference type="InterPro" id="IPR000719">
    <property type="entry name" value="Prot_kinase_dom"/>
</dbReference>
<feature type="signal peptide" evidence="19">
    <location>
        <begin position="1"/>
        <end position="18"/>
    </location>
</feature>
<dbReference type="InterPro" id="IPR000152">
    <property type="entry name" value="EGF-type_Asp/Asn_hydroxyl_site"/>
</dbReference>
<dbReference type="InterPro" id="IPR045274">
    <property type="entry name" value="WAK-like"/>
</dbReference>
<dbReference type="SMART" id="SM00179">
    <property type="entry name" value="EGF_CA"/>
    <property type="match status" value="1"/>
</dbReference>
<dbReference type="STRING" id="3469.A0A4Y7KTY4"/>
<dbReference type="Pfam" id="PF07714">
    <property type="entry name" value="PK_Tyr_Ser-Thr"/>
    <property type="match status" value="1"/>
</dbReference>
<keyword evidence="8 16" id="KW-0547">Nucleotide-binding</keyword>
<keyword evidence="7" id="KW-0677">Repeat</keyword>
<feature type="domain" description="EGF-like" evidence="21">
    <location>
        <begin position="261"/>
        <end position="299"/>
    </location>
</feature>
<dbReference type="GO" id="GO:0030247">
    <property type="term" value="F:polysaccharide binding"/>
    <property type="evidence" value="ECO:0007669"/>
    <property type="project" value="InterPro"/>
</dbReference>
<dbReference type="OMA" id="WANEHGH"/>
<evidence type="ECO:0000256" key="5">
    <source>
        <dbReference type="ARBA" id="ARBA00022692"/>
    </source>
</evidence>
<dbReference type="SUPFAM" id="SSF56112">
    <property type="entry name" value="Protein kinase-like (PK-like)"/>
    <property type="match status" value="1"/>
</dbReference>
<dbReference type="InterPro" id="IPR008271">
    <property type="entry name" value="Ser/Thr_kinase_AS"/>
</dbReference>
<dbReference type="PROSITE" id="PS00107">
    <property type="entry name" value="PROTEIN_KINASE_ATP"/>
    <property type="match status" value="1"/>
</dbReference>